<dbReference type="PRINTS" id="PR00786">
    <property type="entry name" value="NEPRILYSIN"/>
</dbReference>
<dbReference type="Gene3D" id="3.40.390.10">
    <property type="entry name" value="Collagenase (Catalytic Domain)"/>
    <property type="match status" value="1"/>
</dbReference>
<feature type="compositionally biased region" description="Basic and acidic residues" evidence="8">
    <location>
        <begin position="65"/>
        <end position="75"/>
    </location>
</feature>
<protein>
    <submittedName>
        <fullName evidence="12">Gluzincin</fullName>
    </submittedName>
</protein>
<evidence type="ECO:0000256" key="1">
    <source>
        <dbReference type="ARBA" id="ARBA00001947"/>
    </source>
</evidence>
<feature type="domain" description="Peptidase M13 N-terminal" evidence="11">
    <location>
        <begin position="163"/>
        <end position="561"/>
    </location>
</feature>
<dbReference type="EMBL" id="GEDV01004525">
    <property type="protein sequence ID" value="JAP84032.1"/>
    <property type="molecule type" value="Transcribed_RNA"/>
</dbReference>
<proteinExistence type="inferred from homology"/>
<dbReference type="PANTHER" id="PTHR11733:SF241">
    <property type="entry name" value="GH26575P-RELATED"/>
    <property type="match status" value="1"/>
</dbReference>
<dbReference type="AlphaFoldDB" id="A0A131YZR1"/>
<accession>A0A131YZR1</accession>
<dbReference type="GO" id="GO:0016485">
    <property type="term" value="P:protein processing"/>
    <property type="evidence" value="ECO:0007669"/>
    <property type="project" value="TreeGrafter"/>
</dbReference>
<feature type="compositionally biased region" description="Polar residues" evidence="8">
    <location>
        <begin position="1"/>
        <end position="23"/>
    </location>
</feature>
<reference evidence="12" key="1">
    <citation type="journal article" date="2016" name="Ticks Tick Borne Dis.">
        <title>De novo assembly and annotation of the salivary gland transcriptome of Rhipicephalus appendiculatus male and female ticks during blood feeding.</title>
        <authorList>
            <person name="de Castro M.H."/>
            <person name="de Klerk D."/>
            <person name="Pienaar R."/>
            <person name="Latif A.A."/>
            <person name="Rees D.J."/>
            <person name="Mans B.J."/>
        </authorList>
    </citation>
    <scope>NUCLEOTIDE SEQUENCE</scope>
    <source>
        <tissue evidence="12">Salivary glands</tissue>
    </source>
</reference>
<evidence type="ECO:0000259" key="10">
    <source>
        <dbReference type="Pfam" id="PF01431"/>
    </source>
</evidence>
<keyword evidence="6" id="KW-0862">Zinc</keyword>
<comment type="cofactor">
    <cofactor evidence="1">
        <name>Zn(2+)</name>
        <dbReference type="ChEBI" id="CHEBI:29105"/>
    </cofactor>
</comment>
<sequence>MSAPASSAESTRWSQPSQQSSLWDQQDADTIASSDADSISNSRSTNALASEEEGRSQRRHRRGSHSAEQDDDSRKRPATQGSHSTGLRWMFNREPKLCVNTVYMLFLAAGMIVACTAYMSGYAASYQQRLFARDATDKKVCRNQVCKEVARSIARSLNRSVDPCKNFYRFVCDGWKRKHPVRRNEVRSSPFSLVGKELDNVIKKALNKISITGKKQGALEKAAVMYHECLNNYDMTNSTPSMKVLMELLRYLHMPWPSLEANHTVDLFEIIVQLSLRWSIPSLFSISVIPDPEDTKTNILVINTMENLEMGFHQLQTNNQSKNDTQDILFMKMVQKIAAIMGDNNTNYKSLAENVVMAPIVIASVKHFHFEVLGRSDAWPPKKYQIKHLENLTPQVSSKRWMSVINKYLPGNVQVRETDEIIVMSPGYLWLVTSLLHQNNTIKMFHDFIGWSVAFLLGPLSSREIREAVSAYGQEVGMDFTDVDKEKLCRKDVEDYLPMPYGAIFVQAYTPDYIKDDAKVVVDHIKLAFAYALRLNTWMDDQTRTRAMAKVQRIVSHVAYPDWIKNKTELDESHADIPDIEGPYIKILMDLKEVYTFRSLSLLRQTNTRDEEYWTFSPATLNAFYEHSTNSITIPAAILNFPFYSYGLPPAMNYGSIGAIIGHEISHAFDTLGSHFDDSGNLRNWWTKETKSNFILKNYCFVLQYNSIYEPHSKRYLNGKQTLSENIADNGGLRQSFHAYRLHVDEHPGGKEENIPLEGLEEFTPDQLFFISSAYKWCADINPKAVKMIMNSDSHSLEEYRCNVAVENMVEFAKAFQCSPNEEMNPAKKCVVW</sequence>
<keyword evidence="9" id="KW-1133">Transmembrane helix</keyword>
<dbReference type="PROSITE" id="PS51885">
    <property type="entry name" value="NEPRILYSIN"/>
    <property type="match status" value="1"/>
</dbReference>
<feature type="region of interest" description="Disordered" evidence="8">
    <location>
        <begin position="1"/>
        <end position="86"/>
    </location>
</feature>
<keyword evidence="7" id="KW-0482">Metalloprotease</keyword>
<dbReference type="InterPro" id="IPR008753">
    <property type="entry name" value="Peptidase_M13_N"/>
</dbReference>
<dbReference type="InterPro" id="IPR024079">
    <property type="entry name" value="MetalloPept_cat_dom_sf"/>
</dbReference>
<dbReference type="GO" id="GO:0004222">
    <property type="term" value="F:metalloendopeptidase activity"/>
    <property type="evidence" value="ECO:0007669"/>
    <property type="project" value="InterPro"/>
</dbReference>
<name>A0A131YZR1_RHIAP</name>
<feature type="compositionally biased region" description="Low complexity" evidence="8">
    <location>
        <begin position="24"/>
        <end position="45"/>
    </location>
</feature>
<evidence type="ECO:0000256" key="8">
    <source>
        <dbReference type="SAM" id="MobiDB-lite"/>
    </source>
</evidence>
<keyword evidence="9" id="KW-0812">Transmembrane</keyword>
<organism evidence="12">
    <name type="scientific">Rhipicephalus appendiculatus</name>
    <name type="common">Brown ear tick</name>
    <dbReference type="NCBI Taxonomy" id="34631"/>
    <lineage>
        <taxon>Eukaryota</taxon>
        <taxon>Metazoa</taxon>
        <taxon>Ecdysozoa</taxon>
        <taxon>Arthropoda</taxon>
        <taxon>Chelicerata</taxon>
        <taxon>Arachnida</taxon>
        <taxon>Acari</taxon>
        <taxon>Parasitiformes</taxon>
        <taxon>Ixodida</taxon>
        <taxon>Ixodoidea</taxon>
        <taxon>Ixodidae</taxon>
        <taxon>Rhipicephalinae</taxon>
        <taxon>Rhipicephalus</taxon>
        <taxon>Rhipicephalus</taxon>
    </lineage>
</organism>
<feature type="transmembrane region" description="Helical" evidence="9">
    <location>
        <begin position="97"/>
        <end position="119"/>
    </location>
</feature>
<evidence type="ECO:0000259" key="11">
    <source>
        <dbReference type="Pfam" id="PF05649"/>
    </source>
</evidence>
<dbReference type="SUPFAM" id="SSF55486">
    <property type="entry name" value="Metalloproteases ('zincins'), catalytic domain"/>
    <property type="match status" value="1"/>
</dbReference>
<evidence type="ECO:0000313" key="12">
    <source>
        <dbReference type="EMBL" id="JAP84032.1"/>
    </source>
</evidence>
<keyword evidence="4" id="KW-0479">Metal-binding</keyword>
<evidence type="ECO:0000256" key="2">
    <source>
        <dbReference type="ARBA" id="ARBA00007357"/>
    </source>
</evidence>
<comment type="similarity">
    <text evidence="2">Belongs to the peptidase M13 family.</text>
</comment>
<dbReference type="InterPro" id="IPR018497">
    <property type="entry name" value="Peptidase_M13_C"/>
</dbReference>
<dbReference type="Gene3D" id="1.10.1380.10">
    <property type="entry name" value="Neutral endopeptidase , domain2"/>
    <property type="match status" value="1"/>
</dbReference>
<evidence type="ECO:0000256" key="6">
    <source>
        <dbReference type="ARBA" id="ARBA00022833"/>
    </source>
</evidence>
<evidence type="ECO:0000256" key="4">
    <source>
        <dbReference type="ARBA" id="ARBA00022723"/>
    </source>
</evidence>
<evidence type="ECO:0000256" key="9">
    <source>
        <dbReference type="SAM" id="Phobius"/>
    </source>
</evidence>
<evidence type="ECO:0000256" key="7">
    <source>
        <dbReference type="ARBA" id="ARBA00023049"/>
    </source>
</evidence>
<dbReference type="GO" id="GO:0046872">
    <property type="term" value="F:metal ion binding"/>
    <property type="evidence" value="ECO:0007669"/>
    <property type="project" value="UniProtKB-KW"/>
</dbReference>
<feature type="domain" description="Peptidase M13 C-terminal" evidence="10">
    <location>
        <begin position="622"/>
        <end position="831"/>
    </location>
</feature>
<keyword evidence="9" id="KW-0472">Membrane</keyword>
<dbReference type="InterPro" id="IPR000718">
    <property type="entry name" value="Peptidase_M13"/>
</dbReference>
<dbReference type="PANTHER" id="PTHR11733">
    <property type="entry name" value="ZINC METALLOPROTEASE FAMILY M13 NEPRILYSIN-RELATED"/>
    <property type="match status" value="1"/>
</dbReference>
<dbReference type="InterPro" id="IPR042089">
    <property type="entry name" value="Peptidase_M13_dom_2"/>
</dbReference>
<keyword evidence="5" id="KW-0378">Hydrolase</keyword>
<dbReference type="GO" id="GO:0005886">
    <property type="term" value="C:plasma membrane"/>
    <property type="evidence" value="ECO:0007669"/>
    <property type="project" value="TreeGrafter"/>
</dbReference>
<dbReference type="Pfam" id="PF05649">
    <property type="entry name" value="Peptidase_M13_N"/>
    <property type="match status" value="1"/>
</dbReference>
<evidence type="ECO:0000256" key="5">
    <source>
        <dbReference type="ARBA" id="ARBA00022801"/>
    </source>
</evidence>
<dbReference type="Pfam" id="PF01431">
    <property type="entry name" value="Peptidase_M13"/>
    <property type="match status" value="1"/>
</dbReference>
<dbReference type="CDD" id="cd08662">
    <property type="entry name" value="M13"/>
    <property type="match status" value="1"/>
</dbReference>
<evidence type="ECO:0000256" key="3">
    <source>
        <dbReference type="ARBA" id="ARBA00022670"/>
    </source>
</evidence>
<keyword evidence="3" id="KW-0645">Protease</keyword>